<keyword evidence="2" id="KW-1185">Reference proteome</keyword>
<proteinExistence type="predicted"/>
<protein>
    <submittedName>
        <fullName evidence="1">Uncharacterized protein</fullName>
    </submittedName>
</protein>
<sequence>MWPPAHPGGQPVPPGSGQYHGPHQAQSSHAHYAATPLQPIFLTPQAPAVALPSPGVFIPAPLPPTPAFGQVLLTPAPLPATLAVPFGGTASFATPYATPAVSLVNVTPIVTAAALAPVVSPCSPDTWPPTHRSAAIQIAPCLHPGDYSSDKPVIDWDVRQSPSTIRKYNLRGWPARLQDDATLWNAMAVFPDSAAREMLVVLHQGDSWREIGDVYVREQMGVRTRDLFEKIYKYFQEQLSESEYQRFIQDQPNGVHVLHSAAKQRCEVEGGIPEANWRKGYKRVDLLGGDVHWYGAWVLVDQATNRWTLHIGLVSRVRSSPRLSWS</sequence>
<accession>A0ACB8QAF0</accession>
<comment type="caution">
    <text evidence="1">The sequence shown here is derived from an EMBL/GenBank/DDBJ whole genome shotgun (WGS) entry which is preliminary data.</text>
</comment>
<gene>
    <name evidence="1" type="ORF">K488DRAFT_73921</name>
</gene>
<evidence type="ECO:0000313" key="1">
    <source>
        <dbReference type="EMBL" id="KAI0028236.1"/>
    </source>
</evidence>
<evidence type="ECO:0000313" key="2">
    <source>
        <dbReference type="Proteomes" id="UP000814128"/>
    </source>
</evidence>
<reference evidence="1" key="1">
    <citation type="submission" date="2021-02" db="EMBL/GenBank/DDBJ databases">
        <authorList>
            <consortium name="DOE Joint Genome Institute"/>
            <person name="Ahrendt S."/>
            <person name="Looney B.P."/>
            <person name="Miyauchi S."/>
            <person name="Morin E."/>
            <person name="Drula E."/>
            <person name="Courty P.E."/>
            <person name="Chicoki N."/>
            <person name="Fauchery L."/>
            <person name="Kohler A."/>
            <person name="Kuo A."/>
            <person name="Labutti K."/>
            <person name="Pangilinan J."/>
            <person name="Lipzen A."/>
            <person name="Riley R."/>
            <person name="Andreopoulos W."/>
            <person name="He G."/>
            <person name="Johnson J."/>
            <person name="Barry K.W."/>
            <person name="Grigoriev I.V."/>
            <person name="Nagy L."/>
            <person name="Hibbett D."/>
            <person name="Henrissat B."/>
            <person name="Matheny P.B."/>
            <person name="Labbe J."/>
            <person name="Martin F."/>
        </authorList>
    </citation>
    <scope>NUCLEOTIDE SEQUENCE</scope>
    <source>
        <strain evidence="1">EC-137</strain>
    </source>
</reference>
<name>A0ACB8QAF0_9AGAM</name>
<dbReference type="Proteomes" id="UP000814128">
    <property type="component" value="Unassembled WGS sequence"/>
</dbReference>
<reference evidence="1" key="2">
    <citation type="journal article" date="2022" name="New Phytol.">
        <title>Evolutionary transition to the ectomycorrhizal habit in the genomes of a hyperdiverse lineage of mushroom-forming fungi.</title>
        <authorList>
            <person name="Looney B."/>
            <person name="Miyauchi S."/>
            <person name="Morin E."/>
            <person name="Drula E."/>
            <person name="Courty P.E."/>
            <person name="Kohler A."/>
            <person name="Kuo A."/>
            <person name="LaButti K."/>
            <person name="Pangilinan J."/>
            <person name="Lipzen A."/>
            <person name="Riley R."/>
            <person name="Andreopoulos W."/>
            <person name="He G."/>
            <person name="Johnson J."/>
            <person name="Nolan M."/>
            <person name="Tritt A."/>
            <person name="Barry K.W."/>
            <person name="Grigoriev I.V."/>
            <person name="Nagy L.G."/>
            <person name="Hibbett D."/>
            <person name="Henrissat B."/>
            <person name="Matheny P.B."/>
            <person name="Labbe J."/>
            <person name="Martin F.M."/>
        </authorList>
    </citation>
    <scope>NUCLEOTIDE SEQUENCE</scope>
    <source>
        <strain evidence="1">EC-137</strain>
    </source>
</reference>
<organism evidence="1 2">
    <name type="scientific">Vararia minispora EC-137</name>
    <dbReference type="NCBI Taxonomy" id="1314806"/>
    <lineage>
        <taxon>Eukaryota</taxon>
        <taxon>Fungi</taxon>
        <taxon>Dikarya</taxon>
        <taxon>Basidiomycota</taxon>
        <taxon>Agaricomycotina</taxon>
        <taxon>Agaricomycetes</taxon>
        <taxon>Russulales</taxon>
        <taxon>Lachnocladiaceae</taxon>
        <taxon>Vararia</taxon>
    </lineage>
</organism>
<dbReference type="EMBL" id="MU273774">
    <property type="protein sequence ID" value="KAI0028236.1"/>
    <property type="molecule type" value="Genomic_DNA"/>
</dbReference>